<proteinExistence type="predicted"/>
<comment type="caution">
    <text evidence="3">The sequence shown here is derived from an EMBL/GenBank/DDBJ whole genome shotgun (WGS) entry which is preliminary data.</text>
</comment>
<accession>A0A6D2KNN5</accession>
<name>A0A6D2KNN5_9BRAS</name>
<feature type="compositionally biased region" description="Pro residues" evidence="1">
    <location>
        <begin position="13"/>
        <end position="23"/>
    </location>
</feature>
<dbReference type="EMBL" id="CACVBM020001595">
    <property type="protein sequence ID" value="CAA7054890.1"/>
    <property type="molecule type" value="Genomic_DNA"/>
</dbReference>
<feature type="region of interest" description="Disordered" evidence="1">
    <location>
        <begin position="1"/>
        <end position="25"/>
    </location>
</feature>
<protein>
    <recommendedName>
        <fullName evidence="2">F-box domain-containing protein</fullName>
    </recommendedName>
</protein>
<gene>
    <name evidence="3" type="ORF">MERR_LOCUS42126</name>
</gene>
<feature type="domain" description="F-box" evidence="2">
    <location>
        <begin position="24"/>
        <end position="73"/>
    </location>
</feature>
<dbReference type="AlphaFoldDB" id="A0A6D2KNN5"/>
<evidence type="ECO:0000313" key="3">
    <source>
        <dbReference type="EMBL" id="CAA7054890.1"/>
    </source>
</evidence>
<evidence type="ECO:0000313" key="4">
    <source>
        <dbReference type="Proteomes" id="UP000467841"/>
    </source>
</evidence>
<dbReference type="Proteomes" id="UP000467841">
    <property type="component" value="Unassembled WGS sequence"/>
</dbReference>
<reference evidence="3" key="1">
    <citation type="submission" date="2020-01" db="EMBL/GenBank/DDBJ databases">
        <authorList>
            <person name="Mishra B."/>
        </authorList>
    </citation>
    <scope>NUCLEOTIDE SEQUENCE [LARGE SCALE GENOMIC DNA]</scope>
</reference>
<evidence type="ECO:0000256" key="1">
    <source>
        <dbReference type="SAM" id="MobiDB-lite"/>
    </source>
</evidence>
<keyword evidence="4" id="KW-1185">Reference proteome</keyword>
<dbReference type="InterPro" id="IPR050354">
    <property type="entry name" value="F-box/kelch-repeat_ARATH"/>
</dbReference>
<dbReference type="PANTHER" id="PTHR24414:SF68">
    <property type="entry name" value="GALACTOSE OXIDASE_KELCH REPEAT SUPERFAMILY PROTEIN-RELATED"/>
    <property type="match status" value="1"/>
</dbReference>
<sequence length="108" mass="11863">MNFNIEPPKESLNPPPPPLPAPAPSSFSSLPEEIVLSILAHISASYYPKLSLVSKIFRSLILSKDLENVRKRIKTLEECVYICGNHALIRVILPDGSVSGSNLMIIKP</sequence>
<dbReference type="PROSITE" id="PS50181">
    <property type="entry name" value="FBOX"/>
    <property type="match status" value="1"/>
</dbReference>
<dbReference type="InterPro" id="IPR001810">
    <property type="entry name" value="F-box_dom"/>
</dbReference>
<dbReference type="SUPFAM" id="SSF81383">
    <property type="entry name" value="F-box domain"/>
    <property type="match status" value="1"/>
</dbReference>
<dbReference type="InterPro" id="IPR036047">
    <property type="entry name" value="F-box-like_dom_sf"/>
</dbReference>
<dbReference type="SMART" id="SM00256">
    <property type="entry name" value="FBOX"/>
    <property type="match status" value="1"/>
</dbReference>
<dbReference type="Pfam" id="PF00646">
    <property type="entry name" value="F-box"/>
    <property type="match status" value="1"/>
</dbReference>
<dbReference type="PANTHER" id="PTHR24414">
    <property type="entry name" value="F-BOX/KELCH-REPEAT PROTEIN SKIP4"/>
    <property type="match status" value="1"/>
</dbReference>
<evidence type="ECO:0000259" key="2">
    <source>
        <dbReference type="PROSITE" id="PS50181"/>
    </source>
</evidence>
<organism evidence="3 4">
    <name type="scientific">Microthlaspi erraticum</name>
    <dbReference type="NCBI Taxonomy" id="1685480"/>
    <lineage>
        <taxon>Eukaryota</taxon>
        <taxon>Viridiplantae</taxon>
        <taxon>Streptophyta</taxon>
        <taxon>Embryophyta</taxon>
        <taxon>Tracheophyta</taxon>
        <taxon>Spermatophyta</taxon>
        <taxon>Magnoliopsida</taxon>
        <taxon>eudicotyledons</taxon>
        <taxon>Gunneridae</taxon>
        <taxon>Pentapetalae</taxon>
        <taxon>rosids</taxon>
        <taxon>malvids</taxon>
        <taxon>Brassicales</taxon>
        <taxon>Brassicaceae</taxon>
        <taxon>Coluteocarpeae</taxon>
        <taxon>Microthlaspi</taxon>
    </lineage>
</organism>